<dbReference type="Gene3D" id="1.10.3290.10">
    <property type="entry name" value="Fido-like domain"/>
    <property type="match status" value="1"/>
</dbReference>
<dbReference type="RefSeq" id="WP_010786865.1">
    <property type="nucleotide sequence ID" value="NZ_CP029150.1"/>
</dbReference>
<dbReference type="InterPro" id="IPR040198">
    <property type="entry name" value="Fido_containing"/>
</dbReference>
<protein>
    <submittedName>
        <fullName evidence="4">Fic family protein</fullName>
    </submittedName>
</protein>
<evidence type="ECO:0000256" key="1">
    <source>
        <dbReference type="PIRSR" id="PIRSR640198-3"/>
    </source>
</evidence>
<keyword evidence="2" id="KW-1133">Transmembrane helix</keyword>
<reference evidence="4 5" key="1">
    <citation type="submission" date="2019-06" db="EMBL/GenBank/DDBJ databases">
        <title>Complete genome sequence of Haemophilus parasuis HPS412.</title>
        <authorList>
            <person name="Yang S."/>
            <person name="Huang C."/>
        </authorList>
    </citation>
    <scope>NUCLEOTIDE SEQUENCE [LARGE SCALE GENOMIC DNA]</scope>
    <source>
        <strain evidence="4 5">HPS412</strain>
    </source>
</reference>
<feature type="transmembrane region" description="Helical" evidence="2">
    <location>
        <begin position="166"/>
        <end position="186"/>
    </location>
</feature>
<evidence type="ECO:0000313" key="4">
    <source>
        <dbReference type="EMBL" id="QKY73215.1"/>
    </source>
</evidence>
<feature type="domain" description="Fido" evidence="3">
    <location>
        <begin position="77"/>
        <end position="212"/>
    </location>
</feature>
<sequence>MTNEQKKALFSSTRMHSELVYNMTKLEGNPYTYSEVKTLLDGITVGGRKLSDQEQVLRVSHAWEELRSQIAQNTFTLTKENFIHFNQIVAENEALMVGSFRTGQVYIAGVEKYTPPKAEYLDDIFTQMLNDFHQLDLNTHDKAFWLFLQCARHQFFYDGNKRTAQLMMNGFLLTNGLAVVSIPARLKRSYDRKMTRFYDTNKMEPMMNFLRKLAASGRYE</sequence>
<dbReference type="PANTHER" id="PTHR13504">
    <property type="entry name" value="FIDO DOMAIN-CONTAINING PROTEIN DDB_G0283145"/>
    <property type="match status" value="1"/>
</dbReference>
<dbReference type="InterPro" id="IPR036597">
    <property type="entry name" value="Fido-like_dom_sf"/>
</dbReference>
<evidence type="ECO:0000313" key="5">
    <source>
        <dbReference type="Proteomes" id="UP000509790"/>
    </source>
</evidence>
<keyword evidence="2" id="KW-0812">Transmembrane</keyword>
<dbReference type="EMBL" id="CP041334">
    <property type="protein sequence ID" value="QKY73215.1"/>
    <property type="molecule type" value="Genomic_DNA"/>
</dbReference>
<keyword evidence="2" id="KW-0472">Membrane</keyword>
<proteinExistence type="predicted"/>
<feature type="site" description="Important for autoinhibition of adenylyltransferase activity" evidence="1">
    <location>
        <position position="27"/>
    </location>
</feature>
<dbReference type="SUPFAM" id="SSF140931">
    <property type="entry name" value="Fic-like"/>
    <property type="match status" value="1"/>
</dbReference>
<dbReference type="Proteomes" id="UP000509790">
    <property type="component" value="Chromosome"/>
</dbReference>
<dbReference type="InterPro" id="IPR003812">
    <property type="entry name" value="Fido"/>
</dbReference>
<evidence type="ECO:0000259" key="3">
    <source>
        <dbReference type="PROSITE" id="PS51459"/>
    </source>
</evidence>
<dbReference type="AlphaFoldDB" id="A0A859IGT0"/>
<gene>
    <name evidence="4" type="ORF">FLK62_08165</name>
</gene>
<dbReference type="PANTHER" id="PTHR13504:SF38">
    <property type="entry name" value="FIDO DOMAIN-CONTAINING PROTEIN"/>
    <property type="match status" value="1"/>
</dbReference>
<accession>A0A859IGT0</accession>
<organism evidence="4 5">
    <name type="scientific">Glaesserella parasuis</name>
    <name type="common">Haemophilus parasuis</name>
    <dbReference type="NCBI Taxonomy" id="738"/>
    <lineage>
        <taxon>Bacteria</taxon>
        <taxon>Pseudomonadati</taxon>
        <taxon>Pseudomonadota</taxon>
        <taxon>Gammaproteobacteria</taxon>
        <taxon>Pasteurellales</taxon>
        <taxon>Pasteurellaceae</taxon>
        <taxon>Glaesserella</taxon>
    </lineage>
</organism>
<evidence type="ECO:0000256" key="2">
    <source>
        <dbReference type="SAM" id="Phobius"/>
    </source>
</evidence>
<dbReference type="PROSITE" id="PS51459">
    <property type="entry name" value="FIDO"/>
    <property type="match status" value="1"/>
</dbReference>
<name>A0A859IGT0_GLAPU</name>
<dbReference type="Pfam" id="PF02661">
    <property type="entry name" value="Fic"/>
    <property type="match status" value="1"/>
</dbReference>